<organism evidence="2 3">
    <name type="scientific">Pontibacter virosus</name>
    <dbReference type="NCBI Taxonomy" id="1765052"/>
    <lineage>
        <taxon>Bacteria</taxon>
        <taxon>Pseudomonadati</taxon>
        <taxon>Bacteroidota</taxon>
        <taxon>Cytophagia</taxon>
        <taxon>Cytophagales</taxon>
        <taxon>Hymenobacteraceae</taxon>
        <taxon>Pontibacter</taxon>
    </lineage>
</organism>
<protein>
    <recommendedName>
        <fullName evidence="4">YD repeat-containing protein</fullName>
    </recommendedName>
</protein>
<evidence type="ECO:0008006" key="4">
    <source>
        <dbReference type="Google" id="ProtNLM"/>
    </source>
</evidence>
<accession>A0A2U1AZX5</accession>
<feature type="signal peptide" evidence="1">
    <location>
        <begin position="1"/>
        <end position="23"/>
    </location>
</feature>
<comment type="caution">
    <text evidence="2">The sequence shown here is derived from an EMBL/GenBank/DDBJ whole genome shotgun (WGS) entry which is preliminary data.</text>
</comment>
<keyword evidence="1" id="KW-0732">Signal</keyword>
<evidence type="ECO:0000313" key="3">
    <source>
        <dbReference type="Proteomes" id="UP000245466"/>
    </source>
</evidence>
<name>A0A2U1AZX5_9BACT</name>
<gene>
    <name evidence="2" type="ORF">C8E01_104359</name>
</gene>
<evidence type="ECO:0000256" key="1">
    <source>
        <dbReference type="SAM" id="SignalP"/>
    </source>
</evidence>
<reference evidence="2 3" key="1">
    <citation type="submission" date="2018-04" db="EMBL/GenBank/DDBJ databases">
        <title>Genomic Encyclopedia of Type Strains, Phase IV (KMG-IV): sequencing the most valuable type-strain genomes for metagenomic binning, comparative biology and taxonomic classification.</title>
        <authorList>
            <person name="Goeker M."/>
        </authorList>
    </citation>
    <scope>NUCLEOTIDE SEQUENCE [LARGE SCALE GENOMIC DNA]</scope>
    <source>
        <strain evidence="2 3">DSM 100231</strain>
    </source>
</reference>
<dbReference type="AlphaFoldDB" id="A0A2U1AZX5"/>
<proteinExistence type="predicted"/>
<dbReference type="EMBL" id="QEKI01000004">
    <property type="protein sequence ID" value="PVY41986.1"/>
    <property type="molecule type" value="Genomic_DNA"/>
</dbReference>
<dbReference type="Proteomes" id="UP000245466">
    <property type="component" value="Unassembled WGS sequence"/>
</dbReference>
<keyword evidence="3" id="KW-1185">Reference proteome</keyword>
<sequence length="1170" mass="131704">MRQTVLYAGFILITLFCSHVVNAQDKPALVNFPSPNAASLGTYGEVPVSLFTGVPNIQIPLTELKDAGVSMPLSLSYHVASVRPNTRAGWVGLGWNLNVGGVITRTIRGYADEQKYRSQTNAPGIGFFDQYAWLNQDDWDQPHRLEAYYKAFSEFQGRESEYYKGPTYDIMADVFSFNFMGYSGKFMLGHDGKWKVVSDQDIKVEFNAATGFVNETTVLWRASKVATTTGFDIPDLMKNYRHRFFNEFTLITPDGTRYVFGGQQVQDGSDETVADATEFSVSYRGQNEEELVPTSWYLTKIIPASGTEVTFRYRPGPPVASIGNSIIDSSVSAERNGTSCHTNTFSGHGYTCVDGDPVSTTMGAADGFLILPVYLEKISSANYTVSFSISKSDELNYHEKDLKHTEDYYPFSRYLQRVSDLEWKKLESMSINGKDGQLIKRFSLAYYPSVDGDGKKRRLKLHKVTETGRDGKPSEPYVISYNETVKLPPYNVDAVDHWGYFNGADLCGMNNISIHTYHALRQPDGSGVYQRAETINRITFPTKGYTEFSFEPHAYYKVVDRDRVSFQQGYSNRKAGGLRIKEIKSYNYDGQLLAAKEFYYVKGFNGNENPDHLNSSGILGGLTQYAWDDYESKDIEGNHYTYSYFNSGSLLPFGLNGDGSHIGYSEVIERSVGNGFTRYTFSNFDTNSESSVPGGVELTSEYGDLSANGRTHYQTSFYSPYNDRSILRGKLLLRQDYDESAREVRKAIMHYEKSSREAVRMVEVRKQKLCSPVSGYYATAYQIPLYRFNLVKEELIEFNEKTPPFTSKKEYSYNASNLIREQALTDSKGQSQIVEYRYPGDYAFDGILNSYYADQVQWCAANDHVGHCKEVDRACYPYSSCEEFATAMTAELRSENNAATTLEKMQASHMLSPVVEELVWLQDANGRVLQSSVLNKFRDFGAAGGGIRLEEKLSAFVKEPIAASDFVQSVISSDFKLSHDSRYRREIYMKAYDDKGNLIEALPEYGPPLTYLWGYNAAYPTAEVKNATADQVFHTSFEATGTEGESAKTGNRFHSGDYTFSPPAGFSPLPGSTLSYWKWSATDNKWSLVKQLYNGGQVTCTGDRIDELRIVPPGAEMKTYTYNPLVGVTSMADTNGKTVYYEYDVLSRLKVVKDHAGNVLKSYEYHYRGQ</sequence>
<evidence type="ECO:0000313" key="2">
    <source>
        <dbReference type="EMBL" id="PVY41986.1"/>
    </source>
</evidence>
<feature type="chain" id="PRO_5015519367" description="YD repeat-containing protein" evidence="1">
    <location>
        <begin position="24"/>
        <end position="1170"/>
    </location>
</feature>